<dbReference type="EMBL" id="JBHRTS010000004">
    <property type="protein sequence ID" value="MFC3194266.1"/>
    <property type="molecule type" value="Genomic_DNA"/>
</dbReference>
<dbReference type="InterPro" id="IPR025833">
    <property type="entry name" value="GDYXXLXY"/>
</dbReference>
<keyword evidence="1" id="KW-0472">Membrane</keyword>
<gene>
    <name evidence="3" type="ORF">ACFODZ_08450</name>
</gene>
<name>A0ABV7J820_9GAMM</name>
<dbReference type="Proteomes" id="UP001595533">
    <property type="component" value="Unassembled WGS sequence"/>
</dbReference>
<keyword evidence="1" id="KW-0812">Transmembrane</keyword>
<evidence type="ECO:0000256" key="1">
    <source>
        <dbReference type="SAM" id="Phobius"/>
    </source>
</evidence>
<comment type="caution">
    <text evidence="3">The sequence shown here is derived from an EMBL/GenBank/DDBJ whole genome shotgun (WGS) entry which is preliminary data.</text>
</comment>
<feature type="transmembrane region" description="Helical" evidence="1">
    <location>
        <begin position="40"/>
        <end position="60"/>
    </location>
</feature>
<organism evidence="3 4">
    <name type="scientific">Marinicella sediminis</name>
    <dbReference type="NCBI Taxonomy" id="1792834"/>
    <lineage>
        <taxon>Bacteria</taxon>
        <taxon>Pseudomonadati</taxon>
        <taxon>Pseudomonadota</taxon>
        <taxon>Gammaproteobacteria</taxon>
        <taxon>Lysobacterales</taxon>
        <taxon>Marinicellaceae</taxon>
        <taxon>Marinicella</taxon>
    </lineage>
</organism>
<feature type="transmembrane region" description="Helical" evidence="1">
    <location>
        <begin position="160"/>
        <end position="179"/>
    </location>
</feature>
<feature type="transmembrane region" description="Helical" evidence="1">
    <location>
        <begin position="94"/>
        <end position="111"/>
    </location>
</feature>
<dbReference type="InterPro" id="IPR025513">
    <property type="entry name" value="DUF4401"/>
</dbReference>
<reference evidence="4" key="1">
    <citation type="journal article" date="2019" name="Int. J. Syst. Evol. Microbiol.">
        <title>The Global Catalogue of Microorganisms (GCM) 10K type strain sequencing project: providing services to taxonomists for standard genome sequencing and annotation.</title>
        <authorList>
            <consortium name="The Broad Institute Genomics Platform"/>
            <consortium name="The Broad Institute Genome Sequencing Center for Infectious Disease"/>
            <person name="Wu L."/>
            <person name="Ma J."/>
        </authorList>
    </citation>
    <scope>NUCLEOTIDE SEQUENCE [LARGE SCALE GENOMIC DNA]</scope>
    <source>
        <strain evidence="4">KCTC 42953</strain>
    </source>
</reference>
<feature type="transmembrane region" description="Helical" evidence="1">
    <location>
        <begin position="299"/>
        <end position="318"/>
    </location>
</feature>
<keyword evidence="1" id="KW-1133">Transmembrane helix</keyword>
<evidence type="ECO:0000313" key="4">
    <source>
        <dbReference type="Proteomes" id="UP001595533"/>
    </source>
</evidence>
<accession>A0ABV7J820</accession>
<feature type="domain" description="DUF4401" evidence="2">
    <location>
        <begin position="31"/>
        <end position="348"/>
    </location>
</feature>
<feature type="transmembrane region" description="Helical" evidence="1">
    <location>
        <begin position="268"/>
        <end position="292"/>
    </location>
</feature>
<dbReference type="RefSeq" id="WP_077410943.1">
    <property type="nucleotide sequence ID" value="NZ_JBHRTS010000004.1"/>
</dbReference>
<feature type="transmembrane region" description="Helical" evidence="1">
    <location>
        <begin position="194"/>
        <end position="214"/>
    </location>
</feature>
<feature type="transmembrane region" description="Helical" evidence="1">
    <location>
        <begin position="66"/>
        <end position="82"/>
    </location>
</feature>
<evidence type="ECO:0000259" key="2">
    <source>
        <dbReference type="Pfam" id="PF14351"/>
    </source>
</evidence>
<evidence type="ECO:0000313" key="3">
    <source>
        <dbReference type="EMBL" id="MFC3194266.1"/>
    </source>
</evidence>
<dbReference type="Pfam" id="PF14351">
    <property type="entry name" value="DUF4401"/>
    <property type="match status" value="1"/>
</dbReference>
<keyword evidence="4" id="KW-1185">Reference proteome</keyword>
<feature type="transmembrane region" description="Helical" evidence="1">
    <location>
        <begin position="123"/>
        <end position="140"/>
    </location>
</feature>
<feature type="transmembrane region" description="Helical" evidence="1">
    <location>
        <begin position="374"/>
        <end position="392"/>
    </location>
</feature>
<sequence>MNDRLLWERMKKHGLVQGAMPPVAEQPDSSPWYIRVLQGFAGWLAALLLLGFLGFGVAGLFDNGPVLLFMGLLLNGCAFVYYRKNQNNDFFDQLVLAFSLTGQFLVAFGLYETFEFRNRDWLLLLAGYQFILVFIMRQYLHRFLSTWFGVIALFWGYEGLVYSGVGSALVAACLVWIWLDRVDREPDGIFYEPIGYALALALLQLNVHSHLWLLDLFWYRREGEGLLLELAGPLRTVLQVGVLSYFIWRLCQEQGVKFKQPAGRLAFLGLLVMLLLSFPILGLSSAMLLLLLGYARQKPVLMVMGGLALLGFVGWYYHNLQTTLLVKSMILMVTGLSMLLGWWLLRRYLRVLPATDVNNNDIQPTNGVYKSARLAALLTLVLGLLGVNHAIIDKQHLITDGRSVLLELAPADPRSIMQGDYMRLRFAIAADIRRAVSSTNTPNMTGLVWVQLDEHGVGRYQGLTPPEETIEEVVGMQFRVRNNRVQFATNAFFFQEGDAKKFDQARYGAFRVAEDGTLLLTAMYDKDHQLIGENRLD</sequence>
<proteinExistence type="predicted"/>
<dbReference type="Pfam" id="PF14345">
    <property type="entry name" value="GDYXXLXY"/>
    <property type="match status" value="1"/>
</dbReference>
<protein>
    <submittedName>
        <fullName evidence="3">GDYXXLXY domain-containing protein</fullName>
    </submittedName>
</protein>
<feature type="transmembrane region" description="Helical" evidence="1">
    <location>
        <begin position="324"/>
        <end position="345"/>
    </location>
</feature>